<dbReference type="KEGG" id="pya:PYCH_14530"/>
<dbReference type="STRING" id="529709.PYCH_14530"/>
<sequence length="56" mass="6708">MEEIKPLRIDENQSNPETRHYDFINPMQLVSTAYFCPSRIDWVDKNDISYLNALKF</sequence>
<dbReference type="AlphaFoldDB" id="F8AGC7"/>
<evidence type="ECO:0000313" key="1">
    <source>
        <dbReference type="EMBL" id="AEH25123.1"/>
    </source>
</evidence>
<dbReference type="EMBL" id="CP002779">
    <property type="protein sequence ID" value="AEH25123.1"/>
    <property type="molecule type" value="Genomic_DNA"/>
</dbReference>
<protein>
    <submittedName>
        <fullName evidence="1">Uncharacterized protein</fullName>
    </submittedName>
</protein>
<keyword evidence="2" id="KW-1185">Reference proteome</keyword>
<proteinExistence type="predicted"/>
<organism evidence="1 2">
    <name type="scientific">Pyrococcus yayanosii (strain CH1 / JCM 16557)</name>
    <dbReference type="NCBI Taxonomy" id="529709"/>
    <lineage>
        <taxon>Archaea</taxon>
        <taxon>Methanobacteriati</taxon>
        <taxon>Methanobacteriota</taxon>
        <taxon>Thermococci</taxon>
        <taxon>Thermococcales</taxon>
        <taxon>Thermococcaceae</taxon>
        <taxon>Pyrococcus</taxon>
    </lineage>
</organism>
<accession>F8AGC7</accession>
<gene>
    <name evidence="1" type="ordered locus">PYCH_14530</name>
</gene>
<reference evidence="1 2" key="1">
    <citation type="journal article" date="2011" name="J. Bacteriol.">
        <title>Complete genome sequence of the obligate piezophilic hyperthermophilic archaeon Pyrococcus yayanosii CH1.</title>
        <authorList>
            <person name="Jun X."/>
            <person name="Lupeng L."/>
            <person name="Minjuan X."/>
            <person name="Oger P."/>
            <person name="Fengping W."/>
            <person name="Jebbar M."/>
            <person name="Xiang X."/>
        </authorList>
    </citation>
    <scope>NUCLEOTIDE SEQUENCE [LARGE SCALE GENOMIC DNA]</scope>
    <source>
        <strain evidence="2">CH1 / JCM 16557</strain>
    </source>
</reference>
<evidence type="ECO:0000313" key="2">
    <source>
        <dbReference type="Proteomes" id="UP000008386"/>
    </source>
</evidence>
<dbReference type="HOGENOM" id="CLU_3003305_0_0_2"/>
<name>F8AGC7_PYRYC</name>
<dbReference type="Proteomes" id="UP000008386">
    <property type="component" value="Chromosome"/>
</dbReference>